<evidence type="ECO:0000313" key="8">
    <source>
        <dbReference type="Proteomes" id="UP001443914"/>
    </source>
</evidence>
<reference evidence="7" key="1">
    <citation type="submission" date="2024-03" db="EMBL/GenBank/DDBJ databases">
        <title>WGS assembly of Saponaria officinalis var. Norfolk2.</title>
        <authorList>
            <person name="Jenkins J."/>
            <person name="Shu S."/>
            <person name="Grimwood J."/>
            <person name="Barry K."/>
            <person name="Goodstein D."/>
            <person name="Schmutz J."/>
            <person name="Leebens-Mack J."/>
            <person name="Osbourn A."/>
        </authorList>
    </citation>
    <scope>NUCLEOTIDE SEQUENCE [LARGE SCALE GENOMIC DNA]</scope>
    <source>
        <strain evidence="7">JIC</strain>
    </source>
</reference>
<dbReference type="PROSITE" id="PS51999">
    <property type="entry name" value="ZF_GRF"/>
    <property type="match status" value="1"/>
</dbReference>
<evidence type="ECO:0000256" key="3">
    <source>
        <dbReference type="ARBA" id="ARBA00022833"/>
    </source>
</evidence>
<dbReference type="EMBL" id="JBDFQZ010000003">
    <property type="protein sequence ID" value="KAK9741234.1"/>
    <property type="molecule type" value="Genomic_DNA"/>
</dbReference>
<comment type="caution">
    <text evidence="7">The sequence shown here is derived from an EMBL/GenBank/DDBJ whole genome shotgun (WGS) entry which is preliminary data.</text>
</comment>
<dbReference type="AlphaFoldDB" id="A0AAW1LZ90"/>
<dbReference type="Pfam" id="PF06839">
    <property type="entry name" value="Zn_ribbon_GRF"/>
    <property type="match status" value="1"/>
</dbReference>
<evidence type="ECO:0000256" key="4">
    <source>
        <dbReference type="PROSITE-ProRule" id="PRU01343"/>
    </source>
</evidence>
<keyword evidence="3" id="KW-0862">Zinc</keyword>
<name>A0AAW1LZ90_SAPOF</name>
<organism evidence="7 8">
    <name type="scientific">Saponaria officinalis</name>
    <name type="common">Common soapwort</name>
    <name type="synonym">Lychnis saponaria</name>
    <dbReference type="NCBI Taxonomy" id="3572"/>
    <lineage>
        <taxon>Eukaryota</taxon>
        <taxon>Viridiplantae</taxon>
        <taxon>Streptophyta</taxon>
        <taxon>Embryophyta</taxon>
        <taxon>Tracheophyta</taxon>
        <taxon>Spermatophyta</taxon>
        <taxon>Magnoliopsida</taxon>
        <taxon>eudicotyledons</taxon>
        <taxon>Gunneridae</taxon>
        <taxon>Pentapetalae</taxon>
        <taxon>Caryophyllales</taxon>
        <taxon>Caryophyllaceae</taxon>
        <taxon>Caryophylleae</taxon>
        <taxon>Saponaria</taxon>
    </lineage>
</organism>
<keyword evidence="2 4" id="KW-0863">Zinc-finger</keyword>
<keyword evidence="8" id="KW-1185">Reference proteome</keyword>
<dbReference type="Proteomes" id="UP001443914">
    <property type="component" value="Unassembled WGS sequence"/>
</dbReference>
<proteinExistence type="predicted"/>
<sequence length="175" mass="19905">MKSRSTGGSSCNASSNCSKFQAEVYCHHKLSAVLRTAKKGVNEGKMFYGCPLWPKNSCGFFVLVNDLGADATLSHHCNKNCCEDQVLKLKTKNKKLKKELWELRIELKKRSRGEKLPPRIQLHRQIQLHSDYVQPSVFPFLFLVVGWVGVYLYQGTSSCCGFWTCKENMSSLRHV</sequence>
<dbReference type="GO" id="GO:0008270">
    <property type="term" value="F:zinc ion binding"/>
    <property type="evidence" value="ECO:0007669"/>
    <property type="project" value="UniProtKB-KW"/>
</dbReference>
<evidence type="ECO:0000256" key="2">
    <source>
        <dbReference type="ARBA" id="ARBA00022771"/>
    </source>
</evidence>
<evidence type="ECO:0000256" key="1">
    <source>
        <dbReference type="ARBA" id="ARBA00022723"/>
    </source>
</evidence>
<feature type="coiled-coil region" evidence="5">
    <location>
        <begin position="79"/>
        <end position="106"/>
    </location>
</feature>
<gene>
    <name evidence="7" type="ORF">RND81_03G091100</name>
</gene>
<dbReference type="InterPro" id="IPR010666">
    <property type="entry name" value="Znf_GRF"/>
</dbReference>
<evidence type="ECO:0000259" key="6">
    <source>
        <dbReference type="PROSITE" id="PS51999"/>
    </source>
</evidence>
<protein>
    <recommendedName>
        <fullName evidence="6">GRF-type domain-containing protein</fullName>
    </recommendedName>
</protein>
<evidence type="ECO:0000313" key="7">
    <source>
        <dbReference type="EMBL" id="KAK9741234.1"/>
    </source>
</evidence>
<keyword evidence="1" id="KW-0479">Metal-binding</keyword>
<feature type="domain" description="GRF-type" evidence="6">
    <location>
        <begin position="26"/>
        <end position="67"/>
    </location>
</feature>
<evidence type="ECO:0000256" key="5">
    <source>
        <dbReference type="SAM" id="Coils"/>
    </source>
</evidence>
<accession>A0AAW1LZ90</accession>
<keyword evidence="5" id="KW-0175">Coiled coil</keyword>